<feature type="domain" description="Fibronectin type-III" evidence="17">
    <location>
        <begin position="243"/>
        <end position="338"/>
    </location>
</feature>
<feature type="domain" description="Tyrosine-protein phosphatase" evidence="14">
    <location>
        <begin position="1217"/>
        <end position="1475"/>
    </location>
</feature>
<evidence type="ECO:0000256" key="9">
    <source>
        <dbReference type="ARBA" id="ARBA00023180"/>
    </source>
</evidence>
<dbReference type="PANTHER" id="PTHR46957">
    <property type="entry name" value="CYTOKINE RECEPTOR"/>
    <property type="match status" value="1"/>
</dbReference>
<feature type="domain" description="Tyrosine-protein phosphatase" evidence="14">
    <location>
        <begin position="885"/>
        <end position="1185"/>
    </location>
</feature>
<keyword evidence="7 12" id="KW-1133">Transmembrane helix</keyword>
<dbReference type="SMART" id="SM00409">
    <property type="entry name" value="IG"/>
    <property type="match status" value="2"/>
</dbReference>
<comment type="subcellular location">
    <subcellularLocation>
        <location evidence="1">Membrane</location>
        <topology evidence="1">Single-pass membrane protein</topology>
    </subcellularLocation>
</comment>
<dbReference type="InterPro" id="IPR003595">
    <property type="entry name" value="Tyr_Pase_cat"/>
</dbReference>
<feature type="compositionally biased region" description="Pro residues" evidence="11">
    <location>
        <begin position="674"/>
        <end position="683"/>
    </location>
</feature>
<dbReference type="Gene3D" id="2.60.40.10">
    <property type="entry name" value="Immunoglobulins"/>
    <property type="match status" value="5"/>
</dbReference>
<feature type="compositionally biased region" description="Basic and acidic residues" evidence="11">
    <location>
        <begin position="1054"/>
        <end position="1063"/>
    </location>
</feature>
<feature type="domain" description="Ig-like" evidence="16">
    <location>
        <begin position="24"/>
        <end position="137"/>
    </location>
</feature>
<proteinExistence type="predicted"/>
<dbReference type="SMART" id="SM00404">
    <property type="entry name" value="PTPc_motif"/>
    <property type="match status" value="2"/>
</dbReference>
<organism evidence="18 19">
    <name type="scientific">Arctia plantaginis</name>
    <name type="common">Wood tiger moth</name>
    <name type="synonym">Phalaena plantaginis</name>
    <dbReference type="NCBI Taxonomy" id="874455"/>
    <lineage>
        <taxon>Eukaryota</taxon>
        <taxon>Metazoa</taxon>
        <taxon>Ecdysozoa</taxon>
        <taxon>Arthropoda</taxon>
        <taxon>Hexapoda</taxon>
        <taxon>Insecta</taxon>
        <taxon>Pterygota</taxon>
        <taxon>Neoptera</taxon>
        <taxon>Endopterygota</taxon>
        <taxon>Lepidoptera</taxon>
        <taxon>Glossata</taxon>
        <taxon>Ditrysia</taxon>
        <taxon>Noctuoidea</taxon>
        <taxon>Erebidae</taxon>
        <taxon>Arctiinae</taxon>
        <taxon>Arctia</taxon>
    </lineage>
</organism>
<dbReference type="Pfam" id="PF00041">
    <property type="entry name" value="fn3"/>
    <property type="match status" value="3"/>
</dbReference>
<comment type="caution">
    <text evidence="18">The sequence shown here is derived from an EMBL/GenBank/DDBJ whole genome shotgun (WGS) entry which is preliminary data.</text>
</comment>
<dbReference type="InterPro" id="IPR050713">
    <property type="entry name" value="RTP_Phos/Ushers"/>
</dbReference>
<dbReference type="InterPro" id="IPR036179">
    <property type="entry name" value="Ig-like_dom_sf"/>
</dbReference>
<dbReference type="InterPro" id="IPR013783">
    <property type="entry name" value="Ig-like_fold"/>
</dbReference>
<dbReference type="GO" id="GO:0004725">
    <property type="term" value="F:protein tyrosine phosphatase activity"/>
    <property type="evidence" value="ECO:0007669"/>
    <property type="project" value="UniProtKB-EC"/>
</dbReference>
<dbReference type="InterPro" id="IPR003598">
    <property type="entry name" value="Ig_sub2"/>
</dbReference>
<accession>A0A8S1ACX0</accession>
<dbReference type="PROSITE" id="PS50835">
    <property type="entry name" value="IG_LIKE"/>
    <property type="match status" value="2"/>
</dbReference>
<protein>
    <recommendedName>
        <fullName evidence="2">protein-tyrosine-phosphatase</fullName>
        <ecNumber evidence="2">3.1.3.48</ecNumber>
    </recommendedName>
</protein>
<feature type="domain" description="Tyrosine specific protein phosphatases" evidence="15">
    <location>
        <begin position="1104"/>
        <end position="1176"/>
    </location>
</feature>
<dbReference type="OrthoDB" id="6058203at2759"/>
<feature type="domain" description="Tyrosine specific protein phosphatases" evidence="15">
    <location>
        <begin position="1394"/>
        <end position="1466"/>
    </location>
</feature>
<feature type="signal peptide" evidence="13">
    <location>
        <begin position="1"/>
        <end position="27"/>
    </location>
</feature>
<dbReference type="InterPro" id="IPR036116">
    <property type="entry name" value="FN3_sf"/>
</dbReference>
<evidence type="ECO:0000256" key="12">
    <source>
        <dbReference type="SAM" id="Phobius"/>
    </source>
</evidence>
<evidence type="ECO:0000256" key="7">
    <source>
        <dbReference type="ARBA" id="ARBA00022989"/>
    </source>
</evidence>
<dbReference type="CDD" id="cd00096">
    <property type="entry name" value="Ig"/>
    <property type="match status" value="2"/>
</dbReference>
<keyword evidence="8 12" id="KW-0472">Membrane</keyword>
<evidence type="ECO:0000256" key="4">
    <source>
        <dbReference type="ARBA" id="ARBA00022729"/>
    </source>
</evidence>
<dbReference type="Gene3D" id="3.90.190.10">
    <property type="entry name" value="Protein tyrosine phosphatase superfamily"/>
    <property type="match status" value="2"/>
</dbReference>
<keyword evidence="4 13" id="KW-0732">Signal</keyword>
<feature type="region of interest" description="Disordered" evidence="11">
    <location>
        <begin position="670"/>
        <end position="739"/>
    </location>
</feature>
<sequence>MGSTIGNYPAALVLYFVCMGLWYPILAQDSVDIFTNTTISKGDVGHPANVTCEVYPENATISWLFNGKRLESTSHERINITSNKGLLPGRDGDGSQNKTIVSTISISNLTYDDAGNYTCLAKVGENTANQTELLDLSFNGRLLKTTGSIKVNYTDHSNVSMMCDFEVYNPVVVKWMKRGKTPEENTLLKEDSELTTIGVKQVQSIYHLHILHKDDQGIYICEVEDTVSGNNITGTIEVLIYAPPTLIIDRVIPINTTELYINWTVQTYNSKIDNYALSYALAGNTTFVYKPQKINIENTSFVINDLEKNTTYRIKLEVKTAYGRSSNIYPENVTTLAEEPEFKPNISINGFSATSVTIGWQAPPAHIAKLIHYYELTATKKGESNTTFKTCYSRDDSDLPYMFANLKPHSTYVFQVQACSDYAKKCGPLSDKMEAATLDGVPSMPINVTAVCNIDYLNLTWKPPLNPNAEIKGYTVEITGTSDFVDRYGYNKRATFGPLSKFLTNESTSIRVNELTPNTLYTVHVSAMTRTRRRGEEGTATCQTYPTIPDAPPKPRWRKILENDTYMFKMYLPRISERNGPICCYRVYMVRLVPGMDWKKLPSSPRSINVVDYEEAHKMSQTVTAYVTDIFSNAKFPSDSEIVLGDEKSIFDPKSDQKLSSEKCRRCLKKHKWVPPPPPPPPVTTSTTVTTPDDLVDSLVEYDMTEDPTDPAPKRDRRSASDGDYSNDPTMSNKLTDVRDNINVKDGPLDSNANYTLFVELISEVESEESIFSDYTSALQAAPSAPVALPASALEIALQITCGVAGIILVLMIAFCILQTRRTRKMQPHAQFELHNPITAAIRYWDSIRGHRPMAAQLPPEIPPIAKEDLAMEYLKRQVDSDYGFQKEFELLQMLPECFPDRTCHASEARENQPKNRYPDIKAYDQTRVKLTQIDSINGSDYINANYVRGYQERKQYICAQGPTDTTCNDFWRMIWELGLEIIVMLTNLEEYSKIKCSKYWPDEGTSRTFGNITVHHVCEKRYSDYMVRELKIYKTATNADGQPIVENNGIAKRNGDIKDGHSETSAPTSPREVKECGESRTVRQFHFLRWKDFGAPEHPHCVLRFIKRVNESWSNVVGRPLVVHCSAGVGRTGTLVAVDLLLDQLRETGQVSVFNTVADLRRQRNFLVQSLRQYIFVYRALVEYAHFGDTEINASELKPAVDKLRNTPEGADKCLMEYEFEKMLVNPVMDPPKPMAAAAAEELRAKNRNADYLPYDRNRVMLTPIPGRDYSAYINASFIEAYDNVETFIITQDPLPNTILDFWRMVSEHHVTTIVMLSELGEGKCPRYWDDGTTEYEHMSVHYEESESCPYYTRRQFRVVNEKNGDSSYVRQLQYQGWPTARGHVPEVTRGLAELADAAGAALRADQQGTMLVHCQFGTERSPLFVALCGLIKQLRCERKVDVGGAARTLRAQRARTIDTFLQYEFLYRAILNYAELHNLLEDS</sequence>
<name>A0A8S1ACX0_ARCPL</name>
<gene>
    <name evidence="18" type="ORF">APLA_LOCUS9203</name>
</gene>
<dbReference type="PANTHER" id="PTHR46957:SF3">
    <property type="entry name" value="CYTOKINE RECEPTOR"/>
    <property type="match status" value="1"/>
</dbReference>
<dbReference type="PRINTS" id="PR00700">
    <property type="entry name" value="PRTYPHPHTASE"/>
</dbReference>
<evidence type="ECO:0000256" key="8">
    <source>
        <dbReference type="ARBA" id="ARBA00023136"/>
    </source>
</evidence>
<dbReference type="GO" id="GO:0016020">
    <property type="term" value="C:membrane"/>
    <property type="evidence" value="ECO:0007669"/>
    <property type="project" value="UniProtKB-SubCell"/>
</dbReference>
<evidence type="ECO:0000256" key="13">
    <source>
        <dbReference type="SAM" id="SignalP"/>
    </source>
</evidence>
<dbReference type="CDD" id="cd00047">
    <property type="entry name" value="PTPc"/>
    <property type="match status" value="1"/>
</dbReference>
<keyword evidence="9" id="KW-0325">Glycoprotein</keyword>
<feature type="compositionally biased region" description="Low complexity" evidence="11">
    <location>
        <begin position="684"/>
        <end position="699"/>
    </location>
</feature>
<dbReference type="InterPro" id="IPR016130">
    <property type="entry name" value="Tyr_Pase_AS"/>
</dbReference>
<dbReference type="InterPro" id="IPR029021">
    <property type="entry name" value="Prot-tyrosine_phosphatase-like"/>
</dbReference>
<evidence type="ECO:0000256" key="3">
    <source>
        <dbReference type="ARBA" id="ARBA00022692"/>
    </source>
</evidence>
<evidence type="ECO:0000256" key="1">
    <source>
        <dbReference type="ARBA" id="ARBA00004167"/>
    </source>
</evidence>
<dbReference type="PROSITE" id="PS00383">
    <property type="entry name" value="TYR_PHOSPHATASE_1"/>
    <property type="match status" value="2"/>
</dbReference>
<dbReference type="SMART" id="SM00060">
    <property type="entry name" value="FN3"/>
    <property type="match status" value="3"/>
</dbReference>
<reference evidence="18 19" key="1">
    <citation type="submission" date="2020-04" db="EMBL/GenBank/DDBJ databases">
        <authorList>
            <person name="Wallbank WR R."/>
            <person name="Pardo Diaz C."/>
            <person name="Kozak K."/>
            <person name="Martin S."/>
            <person name="Jiggins C."/>
            <person name="Moest M."/>
            <person name="Warren A I."/>
            <person name="Byers J.R.P. K."/>
            <person name="Montejo-Kovacevich G."/>
            <person name="Yen C E."/>
        </authorList>
    </citation>
    <scope>NUCLEOTIDE SEQUENCE [LARGE SCALE GENOMIC DNA]</scope>
</reference>
<evidence type="ECO:0000256" key="10">
    <source>
        <dbReference type="ARBA" id="ARBA00051722"/>
    </source>
</evidence>
<evidence type="ECO:0000313" key="18">
    <source>
        <dbReference type="EMBL" id="CAB3242767.1"/>
    </source>
</evidence>
<dbReference type="Pfam" id="PF00102">
    <property type="entry name" value="Y_phosphatase"/>
    <property type="match status" value="2"/>
</dbReference>
<feature type="domain" description="Fibronectin type-III" evidence="17">
    <location>
        <begin position="441"/>
        <end position="550"/>
    </location>
</feature>
<keyword evidence="3 12" id="KW-0812">Transmembrane</keyword>
<dbReference type="PROSITE" id="PS50056">
    <property type="entry name" value="TYR_PHOSPHATASE_2"/>
    <property type="match status" value="2"/>
</dbReference>
<dbReference type="CDD" id="cd00063">
    <property type="entry name" value="FN3"/>
    <property type="match status" value="3"/>
</dbReference>
<comment type="catalytic activity">
    <reaction evidence="10">
        <text>O-phospho-L-tyrosyl-[protein] + H2O = L-tyrosyl-[protein] + phosphate</text>
        <dbReference type="Rhea" id="RHEA:10684"/>
        <dbReference type="Rhea" id="RHEA-COMP:10136"/>
        <dbReference type="Rhea" id="RHEA-COMP:20101"/>
        <dbReference type="ChEBI" id="CHEBI:15377"/>
        <dbReference type="ChEBI" id="CHEBI:43474"/>
        <dbReference type="ChEBI" id="CHEBI:46858"/>
        <dbReference type="ChEBI" id="CHEBI:61978"/>
        <dbReference type="EC" id="3.1.3.48"/>
    </reaction>
</comment>
<dbReference type="GO" id="GO:0048666">
    <property type="term" value="P:neuron development"/>
    <property type="evidence" value="ECO:0007669"/>
    <property type="project" value="UniProtKB-ARBA"/>
</dbReference>
<dbReference type="PROSITE" id="PS50055">
    <property type="entry name" value="TYR_PHOSPHATASE_PTP"/>
    <property type="match status" value="2"/>
</dbReference>
<dbReference type="PROSITE" id="PS50853">
    <property type="entry name" value="FN3"/>
    <property type="match status" value="3"/>
</dbReference>
<dbReference type="GO" id="GO:0009653">
    <property type="term" value="P:anatomical structure morphogenesis"/>
    <property type="evidence" value="ECO:0007669"/>
    <property type="project" value="UniProtKB-ARBA"/>
</dbReference>
<dbReference type="SMART" id="SM00194">
    <property type="entry name" value="PTPc"/>
    <property type="match status" value="2"/>
</dbReference>
<feature type="compositionally biased region" description="Basic and acidic residues" evidence="11">
    <location>
        <begin position="712"/>
        <end position="721"/>
    </location>
</feature>
<evidence type="ECO:0000256" key="11">
    <source>
        <dbReference type="SAM" id="MobiDB-lite"/>
    </source>
</evidence>
<dbReference type="EMBL" id="CADEBC010000518">
    <property type="protein sequence ID" value="CAB3242767.1"/>
    <property type="molecule type" value="Genomic_DNA"/>
</dbReference>
<dbReference type="InterPro" id="IPR000387">
    <property type="entry name" value="Tyr_Pase_dom"/>
</dbReference>
<keyword evidence="19" id="KW-1185">Reference proteome</keyword>
<feature type="transmembrane region" description="Helical" evidence="12">
    <location>
        <begin position="796"/>
        <end position="818"/>
    </location>
</feature>
<evidence type="ECO:0000259" key="17">
    <source>
        <dbReference type="PROSITE" id="PS50853"/>
    </source>
</evidence>
<feature type="domain" description="Ig-like" evidence="16">
    <location>
        <begin position="157"/>
        <end position="237"/>
    </location>
</feature>
<evidence type="ECO:0000259" key="14">
    <source>
        <dbReference type="PROSITE" id="PS50055"/>
    </source>
</evidence>
<dbReference type="InterPro" id="IPR007110">
    <property type="entry name" value="Ig-like_dom"/>
</dbReference>
<dbReference type="SUPFAM" id="SSF52799">
    <property type="entry name" value="(Phosphotyrosine protein) phosphatases II"/>
    <property type="match status" value="2"/>
</dbReference>
<feature type="domain" description="Fibronectin type-III" evidence="17">
    <location>
        <begin position="340"/>
        <end position="440"/>
    </location>
</feature>
<dbReference type="InterPro" id="IPR003961">
    <property type="entry name" value="FN3_dom"/>
</dbReference>
<dbReference type="InterPro" id="IPR000242">
    <property type="entry name" value="PTP_cat"/>
</dbReference>
<feature type="region of interest" description="Disordered" evidence="11">
    <location>
        <begin position="1045"/>
        <end position="1076"/>
    </location>
</feature>
<evidence type="ECO:0000259" key="16">
    <source>
        <dbReference type="PROSITE" id="PS50835"/>
    </source>
</evidence>
<dbReference type="FunFam" id="3.90.190.10:FF:000102">
    <property type="entry name" value="Receptor-type tyrosine-protein phosphatase"/>
    <property type="match status" value="1"/>
</dbReference>
<evidence type="ECO:0000256" key="2">
    <source>
        <dbReference type="ARBA" id="ARBA00013064"/>
    </source>
</evidence>
<evidence type="ECO:0000313" key="19">
    <source>
        <dbReference type="Proteomes" id="UP000494106"/>
    </source>
</evidence>
<dbReference type="Pfam" id="PF13927">
    <property type="entry name" value="Ig_3"/>
    <property type="match status" value="1"/>
</dbReference>
<evidence type="ECO:0000256" key="6">
    <source>
        <dbReference type="ARBA" id="ARBA00022912"/>
    </source>
</evidence>
<feature type="chain" id="PRO_5035717192" description="protein-tyrosine-phosphatase" evidence="13">
    <location>
        <begin position="28"/>
        <end position="1485"/>
    </location>
</feature>
<dbReference type="SMART" id="SM00408">
    <property type="entry name" value="IGc2"/>
    <property type="match status" value="2"/>
</dbReference>
<dbReference type="SUPFAM" id="SSF48726">
    <property type="entry name" value="Immunoglobulin"/>
    <property type="match status" value="2"/>
</dbReference>
<evidence type="ECO:0000259" key="15">
    <source>
        <dbReference type="PROSITE" id="PS50056"/>
    </source>
</evidence>
<dbReference type="InterPro" id="IPR003599">
    <property type="entry name" value="Ig_sub"/>
</dbReference>
<keyword evidence="5" id="KW-0378">Hydrolase</keyword>
<dbReference type="SUPFAM" id="SSF49265">
    <property type="entry name" value="Fibronectin type III"/>
    <property type="match status" value="2"/>
</dbReference>
<dbReference type="EC" id="3.1.3.48" evidence="2"/>
<evidence type="ECO:0000256" key="5">
    <source>
        <dbReference type="ARBA" id="ARBA00022801"/>
    </source>
</evidence>
<dbReference type="Proteomes" id="UP000494106">
    <property type="component" value="Unassembled WGS sequence"/>
</dbReference>
<keyword evidence="6" id="KW-0904">Protein phosphatase</keyword>